<feature type="compositionally biased region" description="Pro residues" evidence="1">
    <location>
        <begin position="144"/>
        <end position="155"/>
    </location>
</feature>
<keyword evidence="3" id="KW-1185">Reference proteome</keyword>
<name>A0AAD7DJ38_MYCRO</name>
<sequence length="189" mass="21224">MHLQREITRPANQLKHFSLGFRGIVVKTRLVLYLTPDRVRPTTGSSRHFTTLTSNPPSIADQAAAIWTSFPSLWLDNVLHWLQKNAEAERAQKKEEVDTEKQRKATERERKQEEKATAAAAPKKRGTKRKRTEDTGLENDQKTPPVPLPYTPDTPPAQKRPRPAYHVALAAPVPDPAALEAPIARAFGE</sequence>
<feature type="compositionally biased region" description="Basic and acidic residues" evidence="1">
    <location>
        <begin position="88"/>
        <end position="116"/>
    </location>
</feature>
<proteinExistence type="predicted"/>
<evidence type="ECO:0000313" key="2">
    <source>
        <dbReference type="EMBL" id="KAJ7692446.1"/>
    </source>
</evidence>
<comment type="caution">
    <text evidence="2">The sequence shown here is derived from an EMBL/GenBank/DDBJ whole genome shotgun (WGS) entry which is preliminary data.</text>
</comment>
<dbReference type="Proteomes" id="UP001221757">
    <property type="component" value="Unassembled WGS sequence"/>
</dbReference>
<evidence type="ECO:0000256" key="1">
    <source>
        <dbReference type="SAM" id="MobiDB-lite"/>
    </source>
</evidence>
<reference evidence="2" key="1">
    <citation type="submission" date="2023-03" db="EMBL/GenBank/DDBJ databases">
        <title>Massive genome expansion in bonnet fungi (Mycena s.s.) driven by repeated elements and novel gene families across ecological guilds.</title>
        <authorList>
            <consortium name="Lawrence Berkeley National Laboratory"/>
            <person name="Harder C.B."/>
            <person name="Miyauchi S."/>
            <person name="Viragh M."/>
            <person name="Kuo A."/>
            <person name="Thoen E."/>
            <person name="Andreopoulos B."/>
            <person name="Lu D."/>
            <person name="Skrede I."/>
            <person name="Drula E."/>
            <person name="Henrissat B."/>
            <person name="Morin E."/>
            <person name="Kohler A."/>
            <person name="Barry K."/>
            <person name="LaButti K."/>
            <person name="Morin E."/>
            <person name="Salamov A."/>
            <person name="Lipzen A."/>
            <person name="Mereny Z."/>
            <person name="Hegedus B."/>
            <person name="Baldrian P."/>
            <person name="Stursova M."/>
            <person name="Weitz H."/>
            <person name="Taylor A."/>
            <person name="Grigoriev I.V."/>
            <person name="Nagy L.G."/>
            <person name="Martin F."/>
            <person name="Kauserud H."/>
        </authorList>
    </citation>
    <scope>NUCLEOTIDE SEQUENCE</scope>
    <source>
        <strain evidence="2">CBHHK067</strain>
    </source>
</reference>
<gene>
    <name evidence="2" type="ORF">B0H17DRAFT_1133171</name>
</gene>
<protein>
    <submittedName>
        <fullName evidence="2">Uncharacterized protein</fullName>
    </submittedName>
</protein>
<evidence type="ECO:0000313" key="3">
    <source>
        <dbReference type="Proteomes" id="UP001221757"/>
    </source>
</evidence>
<dbReference type="EMBL" id="JARKIE010000052">
    <property type="protein sequence ID" value="KAJ7692446.1"/>
    <property type="molecule type" value="Genomic_DNA"/>
</dbReference>
<organism evidence="2 3">
    <name type="scientific">Mycena rosella</name>
    <name type="common">Pink bonnet</name>
    <name type="synonym">Agaricus rosellus</name>
    <dbReference type="NCBI Taxonomy" id="1033263"/>
    <lineage>
        <taxon>Eukaryota</taxon>
        <taxon>Fungi</taxon>
        <taxon>Dikarya</taxon>
        <taxon>Basidiomycota</taxon>
        <taxon>Agaricomycotina</taxon>
        <taxon>Agaricomycetes</taxon>
        <taxon>Agaricomycetidae</taxon>
        <taxon>Agaricales</taxon>
        <taxon>Marasmiineae</taxon>
        <taxon>Mycenaceae</taxon>
        <taxon>Mycena</taxon>
    </lineage>
</organism>
<feature type="region of interest" description="Disordered" evidence="1">
    <location>
        <begin position="88"/>
        <end position="163"/>
    </location>
</feature>
<accession>A0AAD7DJ38</accession>
<dbReference type="AlphaFoldDB" id="A0AAD7DJ38"/>